<gene>
    <name evidence="2" type="ORF">EXIGLDRAFT_835231</name>
</gene>
<feature type="region of interest" description="Disordered" evidence="1">
    <location>
        <begin position="19"/>
        <end position="46"/>
    </location>
</feature>
<feature type="compositionally biased region" description="Low complexity" evidence="1">
    <location>
        <begin position="19"/>
        <end position="38"/>
    </location>
</feature>
<reference evidence="2 3" key="1">
    <citation type="journal article" date="2016" name="Mol. Biol. Evol.">
        <title>Comparative Genomics of Early-Diverging Mushroom-Forming Fungi Provides Insights into the Origins of Lignocellulose Decay Capabilities.</title>
        <authorList>
            <person name="Nagy L.G."/>
            <person name="Riley R."/>
            <person name="Tritt A."/>
            <person name="Adam C."/>
            <person name="Daum C."/>
            <person name="Floudas D."/>
            <person name="Sun H."/>
            <person name="Yadav J.S."/>
            <person name="Pangilinan J."/>
            <person name="Larsson K.H."/>
            <person name="Matsuura K."/>
            <person name="Barry K."/>
            <person name="Labutti K."/>
            <person name="Kuo R."/>
            <person name="Ohm R.A."/>
            <person name="Bhattacharya S.S."/>
            <person name="Shirouzu T."/>
            <person name="Yoshinaga Y."/>
            <person name="Martin F.M."/>
            <person name="Grigoriev I.V."/>
            <person name="Hibbett D.S."/>
        </authorList>
    </citation>
    <scope>NUCLEOTIDE SEQUENCE [LARGE SCALE GENOMIC DNA]</scope>
    <source>
        <strain evidence="2 3">HHB12029</strain>
    </source>
</reference>
<evidence type="ECO:0000313" key="3">
    <source>
        <dbReference type="Proteomes" id="UP000077266"/>
    </source>
</evidence>
<dbReference type="EMBL" id="KV425978">
    <property type="protein sequence ID" value="KZV94153.1"/>
    <property type="molecule type" value="Genomic_DNA"/>
</dbReference>
<sequence>MFSNDSRLRNAISALSAAAAASASHSPTSPTTPLGSGLIPQSEPPTADYMGDEILFVLPSLQQFETWKNSVETTLVVDFVKGDRVSLPAFPVELRPDSTHSTLRVRPLRHSSST</sequence>
<name>A0A165J0N6_EXIGL</name>
<dbReference type="Proteomes" id="UP000077266">
    <property type="component" value="Unassembled WGS sequence"/>
</dbReference>
<organism evidence="2 3">
    <name type="scientific">Exidia glandulosa HHB12029</name>
    <dbReference type="NCBI Taxonomy" id="1314781"/>
    <lineage>
        <taxon>Eukaryota</taxon>
        <taxon>Fungi</taxon>
        <taxon>Dikarya</taxon>
        <taxon>Basidiomycota</taxon>
        <taxon>Agaricomycotina</taxon>
        <taxon>Agaricomycetes</taxon>
        <taxon>Auriculariales</taxon>
        <taxon>Exidiaceae</taxon>
        <taxon>Exidia</taxon>
    </lineage>
</organism>
<proteinExistence type="predicted"/>
<accession>A0A165J0N6</accession>
<dbReference type="AlphaFoldDB" id="A0A165J0N6"/>
<evidence type="ECO:0000256" key="1">
    <source>
        <dbReference type="SAM" id="MobiDB-lite"/>
    </source>
</evidence>
<keyword evidence="3" id="KW-1185">Reference proteome</keyword>
<evidence type="ECO:0000313" key="2">
    <source>
        <dbReference type="EMBL" id="KZV94153.1"/>
    </source>
</evidence>
<protein>
    <submittedName>
        <fullName evidence="2">Uncharacterized protein</fullName>
    </submittedName>
</protein>
<dbReference type="InParanoid" id="A0A165J0N6"/>